<dbReference type="EMBL" id="JBIMSO010000058">
    <property type="protein sequence ID" value="MFH5209828.1"/>
    <property type="molecule type" value="Genomic_DNA"/>
</dbReference>
<organism evidence="1 2">
    <name type="scientific">Antrihabitans spumae</name>
    <dbReference type="NCBI Taxonomy" id="3373370"/>
    <lineage>
        <taxon>Bacteria</taxon>
        <taxon>Bacillati</taxon>
        <taxon>Actinomycetota</taxon>
        <taxon>Actinomycetes</taxon>
        <taxon>Mycobacteriales</taxon>
        <taxon>Nocardiaceae</taxon>
        <taxon>Antrihabitans</taxon>
    </lineage>
</organism>
<evidence type="ECO:0000313" key="1">
    <source>
        <dbReference type="EMBL" id="MFH5209828.1"/>
    </source>
</evidence>
<evidence type="ECO:0000313" key="2">
    <source>
        <dbReference type="Proteomes" id="UP001609175"/>
    </source>
</evidence>
<comment type="caution">
    <text evidence="1">The sequence shown here is derived from an EMBL/GenBank/DDBJ whole genome shotgun (WGS) entry which is preliminary data.</text>
</comment>
<proteinExistence type="predicted"/>
<sequence>MEALTEEDWTTRRDRHAARVAALIDGPDAVSGGGRRSDPVVDFLFTYYTQRPAQLRRWHPGFGVELCGPSALEYSTLKGYRPTAAGATADHAYLEKRRSTVEFVAALLSATAARSANLGCFGLHEWAMVYRGGPEALRHSVSLRLGHEGTDAVVESMNLRCTHYDAFRFFTPAAEPRNVEPLTRSHQIEREQPGCLHASMDLYKWCYKLSPLLDSDLELDCFELALAARELDMRASPYDLSSYGYAPVPIETAAGRAEYVRGQAALAERSVEVRARLLARIREWV</sequence>
<reference evidence="1 2" key="1">
    <citation type="submission" date="2024-10" db="EMBL/GenBank/DDBJ databases">
        <authorList>
            <person name="Riesco R."/>
        </authorList>
    </citation>
    <scope>NUCLEOTIDE SEQUENCE [LARGE SCALE GENOMIC DNA]</scope>
    <source>
        <strain evidence="1 2">NCIMB 15449</strain>
    </source>
</reference>
<dbReference type="RefSeq" id="WP_395115529.1">
    <property type="nucleotide sequence ID" value="NZ_JBIMSO010000058.1"/>
</dbReference>
<protein>
    <submittedName>
        <fullName evidence="1">3-methyladenine DNA glycosylase</fullName>
    </submittedName>
</protein>
<name>A0ABW7JPV5_9NOCA</name>
<accession>A0ABW7JPV5</accession>
<gene>
    <name evidence="1" type="ORF">ACHIPZ_16735</name>
</gene>
<dbReference type="Proteomes" id="UP001609175">
    <property type="component" value="Unassembled WGS sequence"/>
</dbReference>